<evidence type="ECO:0000256" key="1">
    <source>
        <dbReference type="ARBA" id="ARBA00022679"/>
    </source>
</evidence>
<feature type="non-terminal residue" evidence="7">
    <location>
        <position position="1"/>
    </location>
</feature>
<dbReference type="GO" id="GO:0003887">
    <property type="term" value="F:DNA-directed DNA polymerase activity"/>
    <property type="evidence" value="ECO:0007669"/>
    <property type="project" value="UniProtKB-KW"/>
</dbReference>
<dbReference type="InterPro" id="IPR011708">
    <property type="entry name" value="DNA_pol3_alpha_NTPase_dom"/>
</dbReference>
<keyword evidence="2" id="KW-0548">Nucleotidyltransferase</keyword>
<evidence type="ECO:0000256" key="4">
    <source>
        <dbReference type="ARBA" id="ARBA00022932"/>
    </source>
</evidence>
<reference evidence="7" key="1">
    <citation type="journal article" date="2015" name="Nature">
        <title>Complex archaea that bridge the gap between prokaryotes and eukaryotes.</title>
        <authorList>
            <person name="Spang A."/>
            <person name="Saw J.H."/>
            <person name="Jorgensen S.L."/>
            <person name="Zaremba-Niedzwiedzka K."/>
            <person name="Martijn J."/>
            <person name="Lind A.E."/>
            <person name="van Eijk R."/>
            <person name="Schleper C."/>
            <person name="Guy L."/>
            <person name="Ettema T.J."/>
        </authorList>
    </citation>
    <scope>NUCLEOTIDE SEQUENCE</scope>
</reference>
<dbReference type="InterPro" id="IPR004805">
    <property type="entry name" value="DnaE2/DnaE/PolC"/>
</dbReference>
<proteinExistence type="predicted"/>
<dbReference type="Pfam" id="PF17657">
    <property type="entry name" value="DNA_pol3_finger"/>
    <property type="match status" value="1"/>
</dbReference>
<evidence type="ECO:0000256" key="3">
    <source>
        <dbReference type="ARBA" id="ARBA00022705"/>
    </source>
</evidence>
<accession>A0A0F8ZQ96</accession>
<keyword evidence="3" id="KW-0235">DNA replication</keyword>
<feature type="domain" description="Bacterial DNA polymerase III alpha subunit NTPase" evidence="5">
    <location>
        <begin position="36"/>
        <end position="270"/>
    </location>
</feature>
<dbReference type="AlphaFoldDB" id="A0A0F8ZQ96"/>
<dbReference type="EMBL" id="LAZR01046650">
    <property type="protein sequence ID" value="KKK96042.1"/>
    <property type="molecule type" value="Genomic_DNA"/>
</dbReference>
<name>A0A0F8ZQ96_9ZZZZ</name>
<sequence>QTIYGAEKDVYLAGTQQLYALGQKFETPDGSSVAGFLRQLCRRGIARRYRAGPPRGTGRRLNMELGLIERMGFAEYFLVVWDIVQYARGHGAGVAGRGSGASSLVAYLLGITNVCPLRHELPFERFLHEGREDFPDLDVDFCWRIRDDVIDYAFNRWGAEHVAMVSMHGTFQEASALRETAKAFGLSDRQISRMEVDGADRQRADAIERLSRRIMNLPRNLSVHPGGIVIGRKPMDHYAPIQRSAKGVMITQYDKDGVEAVGLVKLDLLGNRNLSTIRHACEELTRRHAPVDVEAIAPDDPETLATLRSGDTVGCNQLESPAMRHLLKMLAPRDVSDVMKALAMIRPGAASIGMKEIFVRRHRGLEAVPAMPPGVREILADTYGVMLYEDDVMLVAAAMVGGESALTEGDRFRRAIQKCRDDEKRLALSREFLARCRANGVDDEL</sequence>
<evidence type="ECO:0000256" key="2">
    <source>
        <dbReference type="ARBA" id="ARBA00022695"/>
    </source>
</evidence>
<keyword evidence="4" id="KW-0239">DNA-directed DNA polymerase</keyword>
<keyword evidence="1" id="KW-0808">Transferase</keyword>
<evidence type="ECO:0000259" key="5">
    <source>
        <dbReference type="Pfam" id="PF07733"/>
    </source>
</evidence>
<comment type="caution">
    <text evidence="7">The sequence shown here is derived from an EMBL/GenBank/DDBJ whole genome shotgun (WGS) entry which is preliminary data.</text>
</comment>
<dbReference type="InterPro" id="IPR040982">
    <property type="entry name" value="DNA_pol3_finger"/>
</dbReference>
<evidence type="ECO:0000259" key="6">
    <source>
        <dbReference type="Pfam" id="PF17657"/>
    </source>
</evidence>
<protein>
    <submittedName>
        <fullName evidence="7">Uncharacterized protein</fullName>
    </submittedName>
</protein>
<dbReference type="Pfam" id="PF07733">
    <property type="entry name" value="DNA_pol3_alpha"/>
    <property type="match status" value="1"/>
</dbReference>
<organism evidence="7">
    <name type="scientific">marine sediment metagenome</name>
    <dbReference type="NCBI Taxonomy" id="412755"/>
    <lineage>
        <taxon>unclassified sequences</taxon>
        <taxon>metagenomes</taxon>
        <taxon>ecological metagenomes</taxon>
    </lineage>
</organism>
<dbReference type="PANTHER" id="PTHR32294">
    <property type="entry name" value="DNA POLYMERASE III SUBUNIT ALPHA"/>
    <property type="match status" value="1"/>
</dbReference>
<dbReference type="GO" id="GO:0006260">
    <property type="term" value="P:DNA replication"/>
    <property type="evidence" value="ECO:0007669"/>
    <property type="project" value="UniProtKB-KW"/>
</dbReference>
<feature type="non-terminal residue" evidence="7">
    <location>
        <position position="445"/>
    </location>
</feature>
<gene>
    <name evidence="7" type="ORF">LCGC14_2666750</name>
</gene>
<evidence type="ECO:0000313" key="7">
    <source>
        <dbReference type="EMBL" id="KKK96042.1"/>
    </source>
</evidence>
<feature type="domain" description="DNA polymerase III alpha subunit finger" evidence="6">
    <location>
        <begin position="273"/>
        <end position="440"/>
    </location>
</feature>
<dbReference type="GO" id="GO:0008408">
    <property type="term" value="F:3'-5' exonuclease activity"/>
    <property type="evidence" value="ECO:0007669"/>
    <property type="project" value="InterPro"/>
</dbReference>